<dbReference type="PROSITE" id="PS50222">
    <property type="entry name" value="EF_HAND_2"/>
    <property type="match status" value="2"/>
</dbReference>
<name>A0A4U0UF34_9PEZI</name>
<dbReference type="OrthoDB" id="343296at2759"/>
<feature type="compositionally biased region" description="Gly residues" evidence="3">
    <location>
        <begin position="44"/>
        <end position="61"/>
    </location>
</feature>
<dbReference type="InterPro" id="IPR050145">
    <property type="entry name" value="Centrin_CML-like"/>
</dbReference>
<protein>
    <recommendedName>
        <fullName evidence="4">EF-hand domain-containing protein</fullName>
    </recommendedName>
</protein>
<feature type="compositionally biased region" description="Basic and acidic residues" evidence="3">
    <location>
        <begin position="70"/>
        <end position="89"/>
    </location>
</feature>
<dbReference type="SMART" id="SM00054">
    <property type="entry name" value="EFh"/>
    <property type="match status" value="2"/>
</dbReference>
<dbReference type="Pfam" id="PF13499">
    <property type="entry name" value="EF-hand_7"/>
    <property type="match status" value="1"/>
</dbReference>
<dbReference type="Proteomes" id="UP000308549">
    <property type="component" value="Unassembled WGS sequence"/>
</dbReference>
<evidence type="ECO:0000313" key="6">
    <source>
        <dbReference type="Proteomes" id="UP000308549"/>
    </source>
</evidence>
<evidence type="ECO:0000259" key="4">
    <source>
        <dbReference type="PROSITE" id="PS50222"/>
    </source>
</evidence>
<dbReference type="InterPro" id="IPR011992">
    <property type="entry name" value="EF-hand-dom_pair"/>
</dbReference>
<keyword evidence="1" id="KW-0677">Repeat</keyword>
<dbReference type="FunFam" id="1.10.238.10:FF:000003">
    <property type="entry name" value="Calmodulin A"/>
    <property type="match status" value="1"/>
</dbReference>
<evidence type="ECO:0000256" key="2">
    <source>
        <dbReference type="ARBA" id="ARBA00022837"/>
    </source>
</evidence>
<evidence type="ECO:0000256" key="3">
    <source>
        <dbReference type="SAM" id="MobiDB-lite"/>
    </source>
</evidence>
<accession>A0A4U0UF34</accession>
<dbReference type="InterPro" id="IPR002048">
    <property type="entry name" value="EF_hand_dom"/>
</dbReference>
<dbReference type="EMBL" id="NAJL01000001">
    <property type="protein sequence ID" value="TKA34160.1"/>
    <property type="molecule type" value="Genomic_DNA"/>
</dbReference>
<keyword evidence="6" id="KW-1185">Reference proteome</keyword>
<proteinExistence type="predicted"/>
<evidence type="ECO:0000256" key="1">
    <source>
        <dbReference type="ARBA" id="ARBA00022737"/>
    </source>
</evidence>
<feature type="domain" description="EF-hand" evidence="4">
    <location>
        <begin position="202"/>
        <end position="237"/>
    </location>
</feature>
<keyword evidence="2" id="KW-0106">Calcium</keyword>
<organism evidence="5 6">
    <name type="scientific">Salinomyces thailandicus</name>
    <dbReference type="NCBI Taxonomy" id="706561"/>
    <lineage>
        <taxon>Eukaryota</taxon>
        <taxon>Fungi</taxon>
        <taxon>Dikarya</taxon>
        <taxon>Ascomycota</taxon>
        <taxon>Pezizomycotina</taxon>
        <taxon>Dothideomycetes</taxon>
        <taxon>Dothideomycetidae</taxon>
        <taxon>Mycosphaerellales</taxon>
        <taxon>Teratosphaeriaceae</taxon>
        <taxon>Salinomyces</taxon>
    </lineage>
</organism>
<gene>
    <name evidence="5" type="ORF">B0A50_00140</name>
</gene>
<feature type="domain" description="EF-hand" evidence="4">
    <location>
        <begin position="101"/>
        <end position="136"/>
    </location>
</feature>
<dbReference type="AlphaFoldDB" id="A0A4U0UF34"/>
<dbReference type="CDD" id="cd00051">
    <property type="entry name" value="EFh"/>
    <property type="match status" value="2"/>
</dbReference>
<dbReference type="PANTHER" id="PTHR23050">
    <property type="entry name" value="CALCIUM BINDING PROTEIN"/>
    <property type="match status" value="1"/>
</dbReference>
<reference evidence="5 6" key="1">
    <citation type="submission" date="2017-03" db="EMBL/GenBank/DDBJ databases">
        <title>Genomes of endolithic fungi from Antarctica.</title>
        <authorList>
            <person name="Coleine C."/>
            <person name="Masonjones S."/>
            <person name="Stajich J.E."/>
        </authorList>
    </citation>
    <scope>NUCLEOTIDE SEQUENCE [LARGE SCALE GENOMIC DNA]</scope>
    <source>
        <strain evidence="5 6">CCFEE 6315</strain>
    </source>
</reference>
<dbReference type="Gene3D" id="1.10.238.10">
    <property type="entry name" value="EF-hand"/>
    <property type="match status" value="2"/>
</dbReference>
<comment type="caution">
    <text evidence="5">The sequence shown here is derived from an EMBL/GenBank/DDBJ whole genome shotgun (WGS) entry which is preliminary data.</text>
</comment>
<dbReference type="GO" id="GO:0005509">
    <property type="term" value="F:calcium ion binding"/>
    <property type="evidence" value="ECO:0007669"/>
    <property type="project" value="InterPro"/>
</dbReference>
<sequence>MATSTTAPPFPSRPYASGLGRNTPFNNPQPGSFGAPPAQQSSGTYGGTGFGGGGNALGGGSAAATQQQREAQRLERERAERADRERREADERVALDALSEEQREEVNEAFSLFDLDKDAHIDYHELKVALKALGFDLAKTDILAILQTYGVPASQLPNANNQQQSNSRTPATQVPTFTGPSRLLLSHAAFQIVAAQRIGSRDPREEILRAFDLFDSEGKGRIELDDLRRVARELGEGLQEEELQAMIEEFDVRGEGGVDRDTFNKRPGQGPSHQCGTCRYVDRREIIVWFIMQSSGIVVRLKEKCDEDEEYRNNQTEFRLLVTAACHSSLDICLSFRVVKIIRNAARHRTGRSYLDSIKRNMTRTFRVLRVSAISGRGFLGLSQNGISNSCDIVGAQCQFIKTVEGLTKACVLTLKVLLIWPKPGARTAGLAIQAGKLRGDHLSADTFICKHATPLGSCWQL</sequence>
<feature type="region of interest" description="Disordered" evidence="3">
    <location>
        <begin position="1"/>
        <end position="89"/>
    </location>
</feature>
<dbReference type="SUPFAM" id="SSF47473">
    <property type="entry name" value="EF-hand"/>
    <property type="match status" value="1"/>
</dbReference>
<evidence type="ECO:0000313" key="5">
    <source>
        <dbReference type="EMBL" id="TKA34160.1"/>
    </source>
</evidence>